<accession>A0ABY3X4I8</accession>
<dbReference type="Gene3D" id="3.50.50.60">
    <property type="entry name" value="FAD/NAD(P)-binding domain"/>
    <property type="match status" value="1"/>
</dbReference>
<name>A0ABY3X4I8_9GAMM</name>
<reference evidence="3 4" key="1">
    <citation type="submission" date="2022-03" db="EMBL/GenBank/DDBJ databases">
        <title>Ignatzschineria rhizosphaerae HR5S32.</title>
        <authorList>
            <person name="Sun J.Q."/>
            <person name="Feng J.Y."/>
        </authorList>
    </citation>
    <scope>NUCLEOTIDE SEQUENCE [LARGE SCALE GENOMIC DNA]</scope>
    <source>
        <strain evidence="3 4">HR5S32</strain>
    </source>
</reference>
<proteinExistence type="predicted"/>
<protein>
    <submittedName>
        <fullName evidence="3">FAD-binding oxidoreductase</fullName>
    </submittedName>
</protein>
<evidence type="ECO:0000259" key="2">
    <source>
        <dbReference type="Pfam" id="PF01266"/>
    </source>
</evidence>
<evidence type="ECO:0000313" key="3">
    <source>
        <dbReference type="EMBL" id="UNM96377.1"/>
    </source>
</evidence>
<dbReference type="PANTHER" id="PTHR13847:SF285">
    <property type="entry name" value="FAD DEPENDENT OXIDOREDUCTASE DOMAIN-CONTAINING PROTEIN"/>
    <property type="match status" value="1"/>
</dbReference>
<dbReference type="InterPro" id="IPR036188">
    <property type="entry name" value="FAD/NAD-bd_sf"/>
</dbReference>
<dbReference type="SUPFAM" id="SSF51905">
    <property type="entry name" value="FAD/NAD(P)-binding domain"/>
    <property type="match status" value="1"/>
</dbReference>
<keyword evidence="4" id="KW-1185">Reference proteome</keyword>
<sequence length="477" mass="52352">MQLVASNALKKSFWMEEAEAEMPSNNLTQYAGNHETDVVIIGGGFVGLWSALNIKKLSPNTRVVVLEKDHCGAGASGRNGGMAMSWWPKIGTLTSFCSKEEALFLAKSSEQAIYDLGVFCQKHNIDAEFIQNGWLWTATCQAHLDSWQSTIATCQKLGVTPFEVIPAEKLQQISGSNIHLAGVLEKSNATVQPAKLAKGMARVAVEQGIEIYEQSMVSQIDANNGKNSLTITDPAQQIIGSLTCNKVILATNAWASTIPELLKQFTPVNSSVIASEESLDELEKLGWKDGESITDSQLMVDYYRTTQKGRVVFGKGTGAISYKGIINGVFSHHDQSIDLTIKDFHRCYPSLKNKKITHQWSGPIDRTYDSLPIFGTLKDNPNIIYGIGWSGNGVSPSQLGGKILASLALELDNEWSRCPLVNRQTKSFPSEPFRYVGGNLVRNAVLRKEQREIANLQPRKIDLMFAKLAPAGLEDKS</sequence>
<keyword evidence="1" id="KW-0560">Oxidoreductase</keyword>
<evidence type="ECO:0000313" key="4">
    <source>
        <dbReference type="Proteomes" id="UP000829542"/>
    </source>
</evidence>
<dbReference type="Gene3D" id="3.30.9.10">
    <property type="entry name" value="D-Amino Acid Oxidase, subunit A, domain 2"/>
    <property type="match status" value="1"/>
</dbReference>
<dbReference type="PANTHER" id="PTHR13847">
    <property type="entry name" value="SARCOSINE DEHYDROGENASE-RELATED"/>
    <property type="match status" value="1"/>
</dbReference>
<organism evidence="3 4">
    <name type="scientific">Ignatzschineria rhizosphaerae</name>
    <dbReference type="NCBI Taxonomy" id="2923279"/>
    <lineage>
        <taxon>Bacteria</taxon>
        <taxon>Pseudomonadati</taxon>
        <taxon>Pseudomonadota</taxon>
        <taxon>Gammaproteobacteria</taxon>
        <taxon>Cardiobacteriales</taxon>
        <taxon>Ignatzschineriaceae</taxon>
        <taxon>Ignatzschineria</taxon>
    </lineage>
</organism>
<dbReference type="InterPro" id="IPR006076">
    <property type="entry name" value="FAD-dep_OxRdtase"/>
</dbReference>
<gene>
    <name evidence="3" type="ORF">MMG00_00380</name>
</gene>
<feature type="domain" description="FAD dependent oxidoreductase" evidence="2">
    <location>
        <begin position="37"/>
        <end position="407"/>
    </location>
</feature>
<evidence type="ECO:0000256" key="1">
    <source>
        <dbReference type="ARBA" id="ARBA00023002"/>
    </source>
</evidence>
<dbReference type="EMBL" id="CP093379">
    <property type="protein sequence ID" value="UNM96377.1"/>
    <property type="molecule type" value="Genomic_DNA"/>
</dbReference>
<dbReference type="RefSeq" id="WP_242149847.1">
    <property type="nucleotide sequence ID" value="NZ_CP093379.1"/>
</dbReference>
<dbReference type="Pfam" id="PF01266">
    <property type="entry name" value="DAO"/>
    <property type="match status" value="1"/>
</dbReference>
<dbReference type="Proteomes" id="UP000829542">
    <property type="component" value="Chromosome"/>
</dbReference>